<reference evidence="10" key="1">
    <citation type="submission" date="2015-05" db="EMBL/GenBank/DDBJ databases">
        <authorList>
            <person name="Rodrigo-Torres Lidia"/>
            <person name="Arahal R.David."/>
        </authorList>
    </citation>
    <scope>NUCLEOTIDE SEQUENCE [LARGE SCALE GENOMIC DNA]</scope>
    <source>
        <strain evidence="10">CECT 7321</strain>
    </source>
</reference>
<keyword evidence="2" id="KW-1003">Cell membrane</keyword>
<dbReference type="InterPro" id="IPR007055">
    <property type="entry name" value="BON_dom"/>
</dbReference>
<keyword evidence="5 6" id="KW-0472">Membrane</keyword>
<feature type="transmembrane region" description="Helical" evidence="6">
    <location>
        <begin position="20"/>
        <end position="38"/>
    </location>
</feature>
<keyword evidence="6" id="KW-0407">Ion channel</keyword>
<evidence type="ECO:0000256" key="3">
    <source>
        <dbReference type="ARBA" id="ARBA00022692"/>
    </source>
</evidence>
<dbReference type="SUPFAM" id="SSF50182">
    <property type="entry name" value="Sm-like ribonucleoproteins"/>
    <property type="match status" value="1"/>
</dbReference>
<evidence type="ECO:0000313" key="10">
    <source>
        <dbReference type="Proteomes" id="UP000043764"/>
    </source>
</evidence>
<dbReference type="PROSITE" id="PS50914">
    <property type="entry name" value="BON"/>
    <property type="match status" value="1"/>
</dbReference>
<feature type="domain" description="BON" evidence="8">
    <location>
        <begin position="63"/>
        <end position="129"/>
    </location>
</feature>
<feature type="transmembrane region" description="Helical" evidence="6">
    <location>
        <begin position="149"/>
        <end position="172"/>
    </location>
</feature>
<dbReference type="InterPro" id="IPR045275">
    <property type="entry name" value="MscS_archaea/bacteria_type"/>
</dbReference>
<evidence type="ECO:0000256" key="1">
    <source>
        <dbReference type="ARBA" id="ARBA00004651"/>
    </source>
</evidence>
<evidence type="ECO:0000313" key="9">
    <source>
        <dbReference type="EMBL" id="CRL10671.1"/>
    </source>
</evidence>
<evidence type="ECO:0000256" key="2">
    <source>
        <dbReference type="ARBA" id="ARBA00022475"/>
    </source>
</evidence>
<feature type="region of interest" description="Disordered" evidence="7">
    <location>
        <begin position="408"/>
        <end position="470"/>
    </location>
</feature>
<dbReference type="Gene3D" id="2.30.30.60">
    <property type="match status" value="1"/>
</dbReference>
<sequence length="470" mass="49570">MTQTSEPAGAAASATVAEVMLRMVCALFVAACVGLFAGQTLAQSADGPVQTDGQIEVGAEAVRDGEILSRIRNLLAEIDGYNGVTVSVSEGVVRVTGQVIDNAAQERLTQIINRVTGVVAIENETEISGTLEERLAPAWERIASRTRNLLANVPIFLVAMTAFLVVAAGGWVLISKIGIWSRLAPNAFIADVYRAVARVLFVLVGLVLALDILNATALIGAVLGAAGVVGLALGFAVRDTVENFIASILLSLRQPFRPNDFVDIGGDQGTVARLTSRATILISPEGNHIRIPNATVFKGRIVNFTRDPRRRFGFDLGVDADADLASALSTAVTALEAQPFVLKEPEVGAWISEVGDSNVILTFTGWVDQTDVNFAKARGEAIRATKIALETAGFGLPEPIYRVRLDGGAAPAVPEGPPAPPTRAQKTAPTELPVAADPSRAEPEIAEAAEREREGLDGGENLLDDQQKAE</sequence>
<dbReference type="Proteomes" id="UP000043764">
    <property type="component" value="Unassembled WGS sequence"/>
</dbReference>
<dbReference type="Pfam" id="PF04972">
    <property type="entry name" value="BON"/>
    <property type="match status" value="1"/>
</dbReference>
<dbReference type="InterPro" id="IPR011066">
    <property type="entry name" value="MscS_channel_C_sf"/>
</dbReference>
<protein>
    <recommendedName>
        <fullName evidence="6">Small-conductance mechanosensitive channel</fullName>
    </recommendedName>
</protein>
<comment type="subunit">
    <text evidence="6">Homoheptamer.</text>
</comment>
<dbReference type="EMBL" id="CVRL01000013">
    <property type="protein sequence ID" value="CRL10671.1"/>
    <property type="molecule type" value="Genomic_DNA"/>
</dbReference>
<dbReference type="SUPFAM" id="SSF82689">
    <property type="entry name" value="Mechanosensitive channel protein MscS (YggB), C-terminal domain"/>
    <property type="match status" value="1"/>
</dbReference>
<feature type="transmembrane region" description="Helical" evidence="6">
    <location>
        <begin position="192"/>
        <end position="210"/>
    </location>
</feature>
<evidence type="ECO:0000256" key="7">
    <source>
        <dbReference type="SAM" id="MobiDB-lite"/>
    </source>
</evidence>
<gene>
    <name evidence="9" type="primary">mscS_1</name>
    <name evidence="9" type="ORF">NIT7321_01518</name>
</gene>
<dbReference type="PANTHER" id="PTHR30221:SF1">
    <property type="entry name" value="SMALL-CONDUCTANCE MECHANOSENSITIVE CHANNEL"/>
    <property type="match status" value="1"/>
</dbReference>
<dbReference type="InterPro" id="IPR023408">
    <property type="entry name" value="MscS_beta-dom_sf"/>
</dbReference>
<evidence type="ECO:0000259" key="8">
    <source>
        <dbReference type="PROSITE" id="PS50914"/>
    </source>
</evidence>
<accession>A0A0H5D0J1</accession>
<dbReference type="Gene3D" id="3.30.1340.30">
    <property type="match status" value="1"/>
</dbReference>
<keyword evidence="10" id="KW-1185">Reference proteome</keyword>
<dbReference type="PANTHER" id="PTHR30221">
    <property type="entry name" value="SMALL-CONDUCTANCE MECHANOSENSITIVE CHANNEL"/>
    <property type="match status" value="1"/>
</dbReference>
<dbReference type="STRING" id="481446.NIT7645_00665"/>
<dbReference type="Pfam" id="PF00924">
    <property type="entry name" value="MS_channel_2nd"/>
    <property type="match status" value="1"/>
</dbReference>
<keyword evidence="6" id="KW-0406">Ion transport</keyword>
<dbReference type="AlphaFoldDB" id="A0A0H5D0J1"/>
<comment type="function">
    <text evidence="6">Mechanosensitive channel that participates in the regulation of osmotic pressure changes within the cell, opening in response to stretch forces in the membrane lipid bilayer, without the need for other proteins. Contributes to normal resistance to hypoosmotic shock. Forms an ion channel of 1.0 nanosiemens conductance with a slight preference for anions.</text>
</comment>
<dbReference type="Gene3D" id="1.10.287.1260">
    <property type="match status" value="1"/>
</dbReference>
<comment type="similarity">
    <text evidence="6">Belongs to the MscS (TC 1.A.23) family.</text>
</comment>
<dbReference type="GO" id="GO:0008381">
    <property type="term" value="F:mechanosensitive monoatomic ion channel activity"/>
    <property type="evidence" value="ECO:0007669"/>
    <property type="project" value="InterPro"/>
</dbReference>
<dbReference type="GO" id="GO:0005886">
    <property type="term" value="C:plasma membrane"/>
    <property type="evidence" value="ECO:0007669"/>
    <property type="project" value="UniProtKB-SubCell"/>
</dbReference>
<comment type="subcellular location">
    <subcellularLocation>
        <location evidence="6">Cell inner membrane</location>
        <topology evidence="6">Multi-pass membrane protein</topology>
    </subcellularLocation>
    <subcellularLocation>
        <location evidence="1">Cell membrane</location>
        <topology evidence="1">Multi-pass membrane protein</topology>
    </subcellularLocation>
</comment>
<keyword evidence="4 6" id="KW-1133">Transmembrane helix</keyword>
<keyword evidence="3 6" id="KW-0812">Transmembrane</keyword>
<feature type="transmembrane region" description="Helical" evidence="6">
    <location>
        <begin position="217"/>
        <end position="237"/>
    </location>
</feature>
<dbReference type="InterPro" id="IPR006685">
    <property type="entry name" value="MscS_channel_2nd"/>
</dbReference>
<evidence type="ECO:0000256" key="4">
    <source>
        <dbReference type="ARBA" id="ARBA00022989"/>
    </source>
</evidence>
<keyword evidence="6" id="KW-0813">Transport</keyword>
<dbReference type="InterPro" id="IPR010920">
    <property type="entry name" value="LSM_dom_sf"/>
</dbReference>
<keyword evidence="6" id="KW-0997">Cell inner membrane</keyword>
<dbReference type="Gene3D" id="3.30.70.100">
    <property type="match status" value="1"/>
</dbReference>
<evidence type="ECO:0000256" key="5">
    <source>
        <dbReference type="ARBA" id="ARBA00023136"/>
    </source>
</evidence>
<feature type="compositionally biased region" description="Basic and acidic residues" evidence="7">
    <location>
        <begin position="439"/>
        <end position="456"/>
    </location>
</feature>
<proteinExistence type="inferred from homology"/>
<name>A0A0H5D0J1_9RHOB</name>
<organism evidence="9 10">
    <name type="scientific">Phaeobacter italicus</name>
    <dbReference type="NCBI Taxonomy" id="481446"/>
    <lineage>
        <taxon>Bacteria</taxon>
        <taxon>Pseudomonadati</taxon>
        <taxon>Pseudomonadota</taxon>
        <taxon>Alphaproteobacteria</taxon>
        <taxon>Rhodobacterales</taxon>
        <taxon>Roseobacteraceae</taxon>
        <taxon>Phaeobacter</taxon>
    </lineage>
</organism>
<evidence type="ECO:0000256" key="6">
    <source>
        <dbReference type="RuleBase" id="RU369025"/>
    </source>
</evidence>